<reference evidence="1" key="2">
    <citation type="submission" date="2025-08" db="UniProtKB">
        <authorList>
            <consortium name="Ensembl"/>
        </authorList>
    </citation>
    <scope>IDENTIFICATION</scope>
</reference>
<dbReference type="AlphaFoldDB" id="H2XMA2"/>
<evidence type="ECO:0000313" key="2">
    <source>
        <dbReference type="Proteomes" id="UP000008144"/>
    </source>
</evidence>
<reference evidence="2" key="1">
    <citation type="journal article" date="2002" name="Science">
        <title>The draft genome of Ciona intestinalis: insights into chordate and vertebrate origins.</title>
        <authorList>
            <person name="Dehal P."/>
            <person name="Satou Y."/>
            <person name="Campbell R.K."/>
            <person name="Chapman J."/>
            <person name="Degnan B."/>
            <person name="De Tomaso A."/>
            <person name="Davidson B."/>
            <person name="Di Gregorio A."/>
            <person name="Gelpke M."/>
            <person name="Goodstein D.M."/>
            <person name="Harafuji N."/>
            <person name="Hastings K.E."/>
            <person name="Ho I."/>
            <person name="Hotta K."/>
            <person name="Huang W."/>
            <person name="Kawashima T."/>
            <person name="Lemaire P."/>
            <person name="Martinez D."/>
            <person name="Meinertzhagen I.A."/>
            <person name="Necula S."/>
            <person name="Nonaka M."/>
            <person name="Putnam N."/>
            <person name="Rash S."/>
            <person name="Saiga H."/>
            <person name="Satake M."/>
            <person name="Terry A."/>
            <person name="Yamada L."/>
            <person name="Wang H.G."/>
            <person name="Awazu S."/>
            <person name="Azumi K."/>
            <person name="Boore J."/>
            <person name="Branno M."/>
            <person name="Chin-Bow S."/>
            <person name="DeSantis R."/>
            <person name="Doyle S."/>
            <person name="Francino P."/>
            <person name="Keys D.N."/>
            <person name="Haga S."/>
            <person name="Hayashi H."/>
            <person name="Hino K."/>
            <person name="Imai K.S."/>
            <person name="Inaba K."/>
            <person name="Kano S."/>
            <person name="Kobayashi K."/>
            <person name="Kobayashi M."/>
            <person name="Lee B.I."/>
            <person name="Makabe K.W."/>
            <person name="Manohar C."/>
            <person name="Matassi G."/>
            <person name="Medina M."/>
            <person name="Mochizuki Y."/>
            <person name="Mount S."/>
            <person name="Morishita T."/>
            <person name="Miura S."/>
            <person name="Nakayama A."/>
            <person name="Nishizaka S."/>
            <person name="Nomoto H."/>
            <person name="Ohta F."/>
            <person name="Oishi K."/>
            <person name="Rigoutsos I."/>
            <person name="Sano M."/>
            <person name="Sasaki A."/>
            <person name="Sasakura Y."/>
            <person name="Shoguchi E."/>
            <person name="Shin-i T."/>
            <person name="Spagnuolo A."/>
            <person name="Stainier D."/>
            <person name="Suzuki M.M."/>
            <person name="Tassy O."/>
            <person name="Takatori N."/>
            <person name="Tokuoka M."/>
            <person name="Yagi K."/>
            <person name="Yoshizaki F."/>
            <person name="Wada S."/>
            <person name="Zhang C."/>
            <person name="Hyatt P.D."/>
            <person name="Larimer F."/>
            <person name="Detter C."/>
            <person name="Doggett N."/>
            <person name="Glavina T."/>
            <person name="Hawkins T."/>
            <person name="Richardson P."/>
            <person name="Lucas S."/>
            <person name="Kohara Y."/>
            <person name="Levine M."/>
            <person name="Satoh N."/>
            <person name="Rokhsar D.S."/>
        </authorList>
    </citation>
    <scope>NUCLEOTIDE SEQUENCE [LARGE SCALE GENOMIC DNA]</scope>
</reference>
<dbReference type="InParanoid" id="H2XMA2"/>
<keyword evidence="2" id="KW-1185">Reference proteome</keyword>
<dbReference type="HOGENOM" id="CLU_3335292_0_0_1"/>
<reference evidence="1" key="3">
    <citation type="submission" date="2025-09" db="UniProtKB">
        <authorList>
            <consortium name="Ensembl"/>
        </authorList>
    </citation>
    <scope>IDENTIFICATION</scope>
</reference>
<organism evidence="1 2">
    <name type="scientific">Ciona intestinalis</name>
    <name type="common">Transparent sea squirt</name>
    <name type="synonym">Ascidia intestinalis</name>
    <dbReference type="NCBI Taxonomy" id="7719"/>
    <lineage>
        <taxon>Eukaryota</taxon>
        <taxon>Metazoa</taxon>
        <taxon>Chordata</taxon>
        <taxon>Tunicata</taxon>
        <taxon>Ascidiacea</taxon>
        <taxon>Phlebobranchia</taxon>
        <taxon>Cionidae</taxon>
        <taxon>Ciona</taxon>
    </lineage>
</organism>
<name>H2XMA2_CIOIN</name>
<sequence length="38" mass="4629">MTFVYCEHATQEKLNWIKHTNMLLYTCYNNTVLLKHIN</sequence>
<protein>
    <submittedName>
        <fullName evidence="1">Uncharacterized protein</fullName>
    </submittedName>
</protein>
<proteinExistence type="predicted"/>
<dbReference type="Ensembl" id="ENSCINT00000033093.1">
    <property type="protein sequence ID" value="ENSCINP00000030785.1"/>
    <property type="gene ID" value="ENSCING00000023101.1"/>
</dbReference>
<dbReference type="Proteomes" id="UP000008144">
    <property type="component" value="Unassembled WGS sequence"/>
</dbReference>
<accession>H2XMA2</accession>
<evidence type="ECO:0000313" key="1">
    <source>
        <dbReference type="Ensembl" id="ENSCINP00000030785.1"/>
    </source>
</evidence>